<dbReference type="InterPro" id="IPR017517">
    <property type="entry name" value="Maleyloyr_isom"/>
</dbReference>
<evidence type="ECO:0000313" key="2">
    <source>
        <dbReference type="EMBL" id="QDY67717.1"/>
    </source>
</evidence>
<dbReference type="EMBL" id="CP042260">
    <property type="protein sequence ID" value="QDY67717.1"/>
    <property type="molecule type" value="Genomic_DNA"/>
</dbReference>
<feature type="domain" description="Mycothiol-dependent maleylpyruvate isomerase metal-binding" evidence="1">
    <location>
        <begin position="10"/>
        <end position="56"/>
    </location>
</feature>
<dbReference type="Gene3D" id="1.20.120.450">
    <property type="entry name" value="dinb family like domain"/>
    <property type="match status" value="1"/>
</dbReference>
<evidence type="ECO:0000313" key="3">
    <source>
        <dbReference type="Proteomes" id="UP000320717"/>
    </source>
</evidence>
<proteinExistence type="predicted"/>
<dbReference type="Pfam" id="PF11716">
    <property type="entry name" value="MDMPI_N"/>
    <property type="match status" value="1"/>
</dbReference>
<organism evidence="2 3">
    <name type="scientific">Glutamicibacter halophytocola</name>
    <dbReference type="NCBI Taxonomy" id="1933880"/>
    <lineage>
        <taxon>Bacteria</taxon>
        <taxon>Bacillati</taxon>
        <taxon>Actinomycetota</taxon>
        <taxon>Actinomycetes</taxon>
        <taxon>Micrococcales</taxon>
        <taxon>Micrococcaceae</taxon>
        <taxon>Glutamicibacter</taxon>
    </lineage>
</organism>
<dbReference type="InterPro" id="IPR024344">
    <property type="entry name" value="MDMPI_metal-binding"/>
</dbReference>
<evidence type="ECO:0000259" key="1">
    <source>
        <dbReference type="Pfam" id="PF11716"/>
    </source>
</evidence>
<accession>A0ABX5YDH1</accession>
<reference evidence="2 3" key="1">
    <citation type="submission" date="2019-07" db="EMBL/GenBank/DDBJ databases">
        <title>Complete Genome Sequence of drought tolerant Plant Growth-Promoting Rhizobacterium Glutamicibacter halophytocola DR408.</title>
        <authorList>
            <person name="Nishu S.D."/>
            <person name="Lee T.K."/>
        </authorList>
    </citation>
    <scope>NUCLEOTIDE SEQUENCE [LARGE SCALE GENOMIC DNA]</scope>
    <source>
        <strain evidence="2 3">DR408</strain>
    </source>
</reference>
<dbReference type="RefSeq" id="WP_146277964.1">
    <property type="nucleotide sequence ID" value="NZ_CP042260.1"/>
</dbReference>
<keyword evidence="3" id="KW-1185">Reference proteome</keyword>
<sequence>MQSTQLWELVRSERQRLSLLLNGLDPDQWQTTTLSQAWSVRHVAAHLAAAGSTGTGQWLLNMVLSGFSTDRHNDRLLNKYWGTSAKQTLENFDRSCLQSRAVFNSVPGLLGEIVVHGQDVAVALGLNLEPDPAAVHEVARFYCTQDFAVNSKTLIKGLKLIATDDSFTAGHGAVVRGQLLDLVMVMAGRPAFLQQLEGEAVEELRLRLV</sequence>
<keyword evidence="2" id="KW-0413">Isomerase</keyword>
<dbReference type="SUPFAM" id="SSF109854">
    <property type="entry name" value="DinB/YfiT-like putative metalloenzymes"/>
    <property type="match status" value="1"/>
</dbReference>
<dbReference type="InterPro" id="IPR034660">
    <property type="entry name" value="DinB/YfiT-like"/>
</dbReference>
<dbReference type="Proteomes" id="UP000320717">
    <property type="component" value="Chromosome"/>
</dbReference>
<gene>
    <name evidence="2" type="ORF">FQA45_16165</name>
</gene>
<dbReference type="GO" id="GO:0016853">
    <property type="term" value="F:isomerase activity"/>
    <property type="evidence" value="ECO:0007669"/>
    <property type="project" value="UniProtKB-KW"/>
</dbReference>
<protein>
    <submittedName>
        <fullName evidence="2">Maleylpyruvate isomerase family mycothiol-dependent enzyme</fullName>
    </submittedName>
</protein>
<name>A0ABX5YDH1_9MICC</name>
<dbReference type="NCBIfam" id="TIGR03083">
    <property type="entry name" value="maleylpyruvate isomerase family mycothiol-dependent enzyme"/>
    <property type="match status" value="1"/>
</dbReference>